<feature type="region of interest" description="Disordered" evidence="16">
    <location>
        <begin position="113"/>
        <end position="170"/>
    </location>
</feature>
<gene>
    <name evidence="21" type="ORF">PAC_12020</name>
</gene>
<keyword evidence="4" id="KW-0548">Nucleotidyltransferase</keyword>
<dbReference type="GO" id="GO:0003950">
    <property type="term" value="F:NAD+ poly-ADP-ribosyltransferase activity"/>
    <property type="evidence" value="ECO:0007669"/>
    <property type="project" value="UniProtKB-UniRule"/>
</dbReference>
<dbReference type="GO" id="GO:0016779">
    <property type="term" value="F:nucleotidyltransferase activity"/>
    <property type="evidence" value="ECO:0007669"/>
    <property type="project" value="UniProtKB-KW"/>
</dbReference>
<evidence type="ECO:0000256" key="3">
    <source>
        <dbReference type="ARBA" id="ARBA00022679"/>
    </source>
</evidence>
<keyword evidence="8" id="KW-0863">Zinc-finger</keyword>
<dbReference type="InterPro" id="IPR036930">
    <property type="entry name" value="WGR_dom_sf"/>
</dbReference>
<evidence type="ECO:0000256" key="7">
    <source>
        <dbReference type="ARBA" id="ARBA00022765"/>
    </source>
</evidence>
<accession>A0A1L7XAR0</accession>
<dbReference type="Gene3D" id="2.20.140.10">
    <property type="entry name" value="WGR domain"/>
    <property type="match status" value="1"/>
</dbReference>
<dbReference type="Gene3D" id="3.40.50.10190">
    <property type="entry name" value="BRCT domain"/>
    <property type="match status" value="1"/>
</dbReference>
<feature type="compositionally biased region" description="Polar residues" evidence="16">
    <location>
        <begin position="160"/>
        <end position="170"/>
    </location>
</feature>
<dbReference type="InterPro" id="IPR012317">
    <property type="entry name" value="Poly(ADP-ribose)pol_cat_dom"/>
</dbReference>
<evidence type="ECO:0000256" key="13">
    <source>
        <dbReference type="ARBA" id="ARBA00024347"/>
    </source>
</evidence>
<keyword evidence="22" id="KW-1185">Reference proteome</keyword>
<dbReference type="InterPro" id="IPR004102">
    <property type="entry name" value="Poly(ADP-ribose)pol_reg_dom"/>
</dbReference>
<name>A0A1L7XAR0_9HELO</name>
<comment type="catalytic activity">
    <reaction evidence="14">
        <text>NAD(+) + (ADP-D-ribosyl)n-acceptor = nicotinamide + (ADP-D-ribosyl)n+1-acceptor + H(+).</text>
        <dbReference type="EC" id="2.4.2.30"/>
    </reaction>
</comment>
<dbReference type="SMART" id="SM00292">
    <property type="entry name" value="BRCT"/>
    <property type="match status" value="1"/>
</dbReference>
<dbReference type="FunFam" id="2.20.140.10:FF:000001">
    <property type="entry name" value="Poly [ADP-ribose] polymerase"/>
    <property type="match status" value="1"/>
</dbReference>
<feature type="region of interest" description="Disordered" evidence="16">
    <location>
        <begin position="305"/>
        <end position="325"/>
    </location>
</feature>
<dbReference type="GO" id="GO:1990404">
    <property type="term" value="F:NAD+-protein mono-ADP-ribosyltransferase activity"/>
    <property type="evidence" value="ECO:0007669"/>
    <property type="project" value="TreeGrafter"/>
</dbReference>
<evidence type="ECO:0000256" key="5">
    <source>
        <dbReference type="ARBA" id="ARBA00022723"/>
    </source>
</evidence>
<keyword evidence="9" id="KW-0862">Zinc</keyword>
<dbReference type="PROSITE" id="PS51059">
    <property type="entry name" value="PARP_CATALYTIC"/>
    <property type="match status" value="1"/>
</dbReference>
<keyword evidence="5" id="KW-0479">Metal-binding</keyword>
<dbReference type="InterPro" id="IPR008893">
    <property type="entry name" value="WGR_domain"/>
</dbReference>
<dbReference type="Pfam" id="PF00533">
    <property type="entry name" value="BRCT"/>
    <property type="match status" value="1"/>
</dbReference>
<dbReference type="GO" id="GO:0070212">
    <property type="term" value="P:protein poly-ADP-ribosylation"/>
    <property type="evidence" value="ECO:0007669"/>
    <property type="project" value="TreeGrafter"/>
</dbReference>
<dbReference type="InterPro" id="IPR001357">
    <property type="entry name" value="BRCT_dom"/>
</dbReference>
<sequence length="699" mass="76790">MPPKKAAKASSSPLQDCKIALSGTFPGHTQQALEHQFIIPLGATLLSKVTENTTHLVASESDFAKPSVKVEQAKSHGIHIIKLAWLQDCLAQGTKLSEDHYSFDAPALAPASTNTSLATRKRPVVTVDDSEEEQSQTKPIKKAKASSVNGSQVAPRVPSANGTNSASSAPTLSKIKTDVATGPTNIAKSPVVNIPIDETCPLTHYAVFIDDEGVIYDANLNQTNASNNNNKFYRVQLLRNGGDYKTWTRWGRVGESGSGKVLGNGSFHDALREFESKFKSKSGLAWADRGGKPKAGKYTYIERSYEQSDGEDEADTSADTEPKEKLDAVESKLAPRVQELLKLIFNQQFFAATMIELNYDVAKLPLGKLSKNTITRGYQALKDLSALIDQPSLAQSEYGTSYQAAAEELSNAFYSLIPHAFGRNRPPIIHEQGMLKREIEMLDSLSDMKDAANIMKQDTKAVERVNMLDQQFKGLNLEEMTPLSSNSTEFLELSNYLVGTRGETHNANYEVQDIFRIERQGEKDRFEKSPFAGPPRDRRLLWHGSRCTNFGGILSQGLRIAPPEAPVSGYMFGKGIYLADMSSKSANYCVPHISNGHALLLLCEAELGNPMQVLTNASYNADEDAKANGLLSTWGQGMTGPSHWKDAEAVHPSLKGVNIPDTQVKPGRTGVPNAYLMYNEYIAYDIAQVRLRYLFRVKM</sequence>
<dbReference type="PANTHER" id="PTHR10459:SF60">
    <property type="entry name" value="POLY [ADP-RIBOSE] POLYMERASE 2"/>
    <property type="match status" value="1"/>
</dbReference>
<evidence type="ECO:0000256" key="9">
    <source>
        <dbReference type="ARBA" id="ARBA00022833"/>
    </source>
</evidence>
<dbReference type="PROSITE" id="PS51060">
    <property type="entry name" value="PARP_ALPHA_HD"/>
    <property type="match status" value="1"/>
</dbReference>
<dbReference type="Gene3D" id="1.20.142.10">
    <property type="entry name" value="Poly(ADP-ribose) polymerase, regulatory domain"/>
    <property type="match status" value="1"/>
</dbReference>
<feature type="compositionally biased region" description="Acidic residues" evidence="16">
    <location>
        <begin position="308"/>
        <end position="318"/>
    </location>
</feature>
<evidence type="ECO:0000256" key="16">
    <source>
        <dbReference type="SAM" id="MobiDB-lite"/>
    </source>
</evidence>
<evidence type="ECO:0000256" key="4">
    <source>
        <dbReference type="ARBA" id="ARBA00022695"/>
    </source>
</evidence>
<evidence type="ECO:0000256" key="6">
    <source>
        <dbReference type="ARBA" id="ARBA00022737"/>
    </source>
</evidence>
<feature type="domain" description="PARP alpha-helical" evidence="19">
    <location>
        <begin position="330"/>
        <end position="456"/>
    </location>
</feature>
<dbReference type="GO" id="GO:0005730">
    <property type="term" value="C:nucleolus"/>
    <property type="evidence" value="ECO:0007669"/>
    <property type="project" value="TreeGrafter"/>
</dbReference>
<dbReference type="SUPFAM" id="SSF47587">
    <property type="entry name" value="Domain of poly(ADP-ribose) polymerase"/>
    <property type="match status" value="1"/>
</dbReference>
<evidence type="ECO:0000259" key="17">
    <source>
        <dbReference type="PROSITE" id="PS50172"/>
    </source>
</evidence>
<feature type="domain" description="PARP catalytic" evidence="18">
    <location>
        <begin position="466"/>
        <end position="699"/>
    </location>
</feature>
<keyword evidence="3 15" id="KW-0808">Transferase</keyword>
<evidence type="ECO:0000259" key="20">
    <source>
        <dbReference type="PROSITE" id="PS51977"/>
    </source>
</evidence>
<organism evidence="21 22">
    <name type="scientific">Phialocephala subalpina</name>
    <dbReference type="NCBI Taxonomy" id="576137"/>
    <lineage>
        <taxon>Eukaryota</taxon>
        <taxon>Fungi</taxon>
        <taxon>Dikarya</taxon>
        <taxon>Ascomycota</taxon>
        <taxon>Pezizomycotina</taxon>
        <taxon>Leotiomycetes</taxon>
        <taxon>Helotiales</taxon>
        <taxon>Mollisiaceae</taxon>
        <taxon>Phialocephala</taxon>
        <taxon>Phialocephala fortinii species complex</taxon>
    </lineage>
</organism>
<dbReference type="GO" id="GO:0006302">
    <property type="term" value="P:double-strand break repair"/>
    <property type="evidence" value="ECO:0007669"/>
    <property type="project" value="TreeGrafter"/>
</dbReference>
<dbReference type="GO" id="GO:0003677">
    <property type="term" value="F:DNA binding"/>
    <property type="evidence" value="ECO:0007669"/>
    <property type="project" value="UniProtKB-KW"/>
</dbReference>
<dbReference type="OrthoDB" id="2017365at2759"/>
<evidence type="ECO:0000256" key="8">
    <source>
        <dbReference type="ARBA" id="ARBA00022771"/>
    </source>
</evidence>
<reference evidence="21 22" key="1">
    <citation type="submission" date="2016-03" db="EMBL/GenBank/DDBJ databases">
        <authorList>
            <person name="Ploux O."/>
        </authorList>
    </citation>
    <scope>NUCLEOTIDE SEQUENCE [LARGE SCALE GENOMIC DNA]</scope>
    <source>
        <strain evidence="21 22">UAMH 11012</strain>
    </source>
</reference>
<proteinExistence type="inferred from homology"/>
<keyword evidence="2 15" id="KW-0328">Glycosyltransferase</keyword>
<feature type="domain" description="WGR" evidence="20">
    <location>
        <begin position="204"/>
        <end position="298"/>
    </location>
</feature>
<keyword evidence="7" id="KW-0013">ADP-ribosylation</keyword>
<dbReference type="Gene3D" id="3.90.228.10">
    <property type="match status" value="1"/>
</dbReference>
<dbReference type="SUPFAM" id="SSF52113">
    <property type="entry name" value="BRCT domain"/>
    <property type="match status" value="1"/>
</dbReference>
<protein>
    <recommendedName>
        <fullName evidence="15">Poly [ADP-ribose] polymerase</fullName>
        <shortName evidence="15">PARP</shortName>
        <ecNumber evidence="15">2.4.2.-</ecNumber>
    </recommendedName>
</protein>
<dbReference type="STRING" id="576137.A0A1L7XAR0"/>
<evidence type="ECO:0000313" key="21">
    <source>
        <dbReference type="EMBL" id="CZR62123.1"/>
    </source>
</evidence>
<comment type="similarity">
    <text evidence="13">Belongs to the ARTD/PARP family.</text>
</comment>
<dbReference type="Pfam" id="PF00644">
    <property type="entry name" value="PARP"/>
    <property type="match status" value="1"/>
</dbReference>
<dbReference type="PANTHER" id="PTHR10459">
    <property type="entry name" value="DNA LIGASE"/>
    <property type="match status" value="1"/>
</dbReference>
<evidence type="ECO:0000256" key="1">
    <source>
        <dbReference type="ARBA" id="ARBA00004123"/>
    </source>
</evidence>
<evidence type="ECO:0000256" key="12">
    <source>
        <dbReference type="ARBA" id="ARBA00023242"/>
    </source>
</evidence>
<keyword evidence="11" id="KW-0238">DNA-binding</keyword>
<dbReference type="CDD" id="cd01437">
    <property type="entry name" value="parp_like"/>
    <property type="match status" value="1"/>
</dbReference>
<dbReference type="SUPFAM" id="SSF56399">
    <property type="entry name" value="ADP-ribosylation"/>
    <property type="match status" value="1"/>
</dbReference>
<evidence type="ECO:0000256" key="2">
    <source>
        <dbReference type="ARBA" id="ARBA00022676"/>
    </source>
</evidence>
<dbReference type="InterPro" id="IPR050800">
    <property type="entry name" value="ARTD/PARP"/>
</dbReference>
<evidence type="ECO:0000256" key="14">
    <source>
        <dbReference type="ARBA" id="ARBA00033987"/>
    </source>
</evidence>
<dbReference type="GO" id="GO:0008270">
    <property type="term" value="F:zinc ion binding"/>
    <property type="evidence" value="ECO:0007669"/>
    <property type="project" value="UniProtKB-KW"/>
</dbReference>
<comment type="subcellular location">
    <subcellularLocation>
        <location evidence="1">Nucleus</location>
    </subcellularLocation>
</comment>
<dbReference type="EMBL" id="FJOG01000020">
    <property type="protein sequence ID" value="CZR62123.1"/>
    <property type="molecule type" value="Genomic_DNA"/>
</dbReference>
<dbReference type="Pfam" id="PF02877">
    <property type="entry name" value="PARP_reg"/>
    <property type="match status" value="1"/>
</dbReference>
<keyword evidence="6" id="KW-0677">Repeat</keyword>
<feature type="domain" description="BRCT" evidence="17">
    <location>
        <begin position="9"/>
        <end position="103"/>
    </location>
</feature>
<evidence type="ECO:0000259" key="18">
    <source>
        <dbReference type="PROSITE" id="PS51059"/>
    </source>
</evidence>
<dbReference type="FunFam" id="1.20.142.10:FF:000002">
    <property type="entry name" value="Poly [ADP-ribose] polymerase"/>
    <property type="match status" value="1"/>
</dbReference>
<evidence type="ECO:0000313" key="22">
    <source>
        <dbReference type="Proteomes" id="UP000184330"/>
    </source>
</evidence>
<dbReference type="InterPro" id="IPR036420">
    <property type="entry name" value="BRCT_dom_sf"/>
</dbReference>
<dbReference type="Proteomes" id="UP000184330">
    <property type="component" value="Unassembled WGS sequence"/>
</dbReference>
<keyword evidence="10 15" id="KW-0520">NAD</keyword>
<dbReference type="AlphaFoldDB" id="A0A1L7XAR0"/>
<dbReference type="InterPro" id="IPR036616">
    <property type="entry name" value="Poly(ADP-ribose)pol_reg_dom_sf"/>
</dbReference>
<keyword evidence="12" id="KW-0539">Nucleus</keyword>
<dbReference type="PROSITE" id="PS51977">
    <property type="entry name" value="WGR"/>
    <property type="match status" value="1"/>
</dbReference>
<evidence type="ECO:0000256" key="11">
    <source>
        <dbReference type="ARBA" id="ARBA00023125"/>
    </source>
</evidence>
<dbReference type="CDD" id="cd07997">
    <property type="entry name" value="WGR_PARP"/>
    <property type="match status" value="1"/>
</dbReference>
<dbReference type="EC" id="2.4.2.-" evidence="15"/>
<dbReference type="SUPFAM" id="SSF142921">
    <property type="entry name" value="WGR domain-like"/>
    <property type="match status" value="1"/>
</dbReference>
<evidence type="ECO:0000256" key="15">
    <source>
        <dbReference type="RuleBase" id="RU362114"/>
    </source>
</evidence>
<evidence type="ECO:0000256" key="10">
    <source>
        <dbReference type="ARBA" id="ARBA00023027"/>
    </source>
</evidence>
<dbReference type="SMART" id="SM00773">
    <property type="entry name" value="WGR"/>
    <property type="match status" value="1"/>
</dbReference>
<dbReference type="Pfam" id="PF05406">
    <property type="entry name" value="WGR"/>
    <property type="match status" value="1"/>
</dbReference>
<dbReference type="PROSITE" id="PS50172">
    <property type="entry name" value="BRCT"/>
    <property type="match status" value="1"/>
</dbReference>
<evidence type="ECO:0000259" key="19">
    <source>
        <dbReference type="PROSITE" id="PS51060"/>
    </source>
</evidence>